<dbReference type="RefSeq" id="WP_221006175.1">
    <property type="nucleotide sequence ID" value="NZ_CP081150.1"/>
</dbReference>
<dbReference type="Proteomes" id="UP000825679">
    <property type="component" value="Chromosome"/>
</dbReference>
<evidence type="ECO:0000313" key="2">
    <source>
        <dbReference type="EMBL" id="QZA77795.1"/>
    </source>
</evidence>
<feature type="chain" id="PRO_5046838477" evidence="1">
    <location>
        <begin position="24"/>
        <end position="133"/>
    </location>
</feature>
<evidence type="ECO:0000256" key="1">
    <source>
        <dbReference type="SAM" id="SignalP"/>
    </source>
</evidence>
<name>A0ABX8Z7P7_9NEIS</name>
<keyword evidence="1" id="KW-0732">Signal</keyword>
<keyword evidence="3" id="KW-1185">Reference proteome</keyword>
<protein>
    <submittedName>
        <fullName evidence="2">Uncharacterized protein</fullName>
    </submittedName>
</protein>
<proteinExistence type="predicted"/>
<accession>A0ABX8Z7P7</accession>
<sequence length="133" mass="15456">MKINCSKYIAALLLSAAALSASAANVSVTIHLGDPDFYGNIEMGQRYQPQVIYERPIIVHQSRYSYPPLYLRVPPGHTKQWSRHCAAYGACGRPVYFVKDSWYREAYRDRYYRNDYDRGRGHGHGHNKHRYDD</sequence>
<organism evidence="2 3">
    <name type="scientific">Deefgea tanakiae</name>
    <dbReference type="NCBI Taxonomy" id="2865840"/>
    <lineage>
        <taxon>Bacteria</taxon>
        <taxon>Pseudomonadati</taxon>
        <taxon>Pseudomonadota</taxon>
        <taxon>Betaproteobacteria</taxon>
        <taxon>Neisseriales</taxon>
        <taxon>Chitinibacteraceae</taxon>
        <taxon>Deefgea</taxon>
    </lineage>
</organism>
<feature type="signal peptide" evidence="1">
    <location>
        <begin position="1"/>
        <end position="23"/>
    </location>
</feature>
<dbReference type="EMBL" id="CP081150">
    <property type="protein sequence ID" value="QZA77795.1"/>
    <property type="molecule type" value="Genomic_DNA"/>
</dbReference>
<evidence type="ECO:0000313" key="3">
    <source>
        <dbReference type="Proteomes" id="UP000825679"/>
    </source>
</evidence>
<reference evidence="2 3" key="1">
    <citation type="submission" date="2021-08" db="EMBL/GenBank/DDBJ databases">
        <title>complete genome sequencing of Deefgea sp. D25.</title>
        <authorList>
            <person name="Bae J.-W."/>
            <person name="Gim D.-H."/>
        </authorList>
    </citation>
    <scope>NUCLEOTIDE SEQUENCE [LARGE SCALE GENOMIC DNA]</scope>
    <source>
        <strain evidence="2 3">D25</strain>
    </source>
</reference>
<gene>
    <name evidence="2" type="ORF">K4H28_16255</name>
</gene>